<organism evidence="1 2">
    <name type="scientific">Mycena rosella</name>
    <name type="common">Pink bonnet</name>
    <name type="synonym">Agaricus rosellus</name>
    <dbReference type="NCBI Taxonomy" id="1033263"/>
    <lineage>
        <taxon>Eukaryota</taxon>
        <taxon>Fungi</taxon>
        <taxon>Dikarya</taxon>
        <taxon>Basidiomycota</taxon>
        <taxon>Agaricomycotina</taxon>
        <taxon>Agaricomycetes</taxon>
        <taxon>Agaricomycetidae</taxon>
        <taxon>Agaricales</taxon>
        <taxon>Marasmiineae</taxon>
        <taxon>Mycenaceae</taxon>
        <taxon>Mycena</taxon>
    </lineage>
</organism>
<protein>
    <submittedName>
        <fullName evidence="1">Uncharacterized protein</fullName>
    </submittedName>
</protein>
<accession>A0AAD7DU59</accession>
<evidence type="ECO:0000313" key="1">
    <source>
        <dbReference type="EMBL" id="KAJ7699012.1"/>
    </source>
</evidence>
<proteinExistence type="predicted"/>
<dbReference type="Proteomes" id="UP001221757">
    <property type="component" value="Unassembled WGS sequence"/>
</dbReference>
<evidence type="ECO:0000313" key="2">
    <source>
        <dbReference type="Proteomes" id="UP001221757"/>
    </source>
</evidence>
<name>A0AAD7DU59_MYCRO</name>
<keyword evidence="2" id="KW-1185">Reference proteome</keyword>
<reference evidence="1" key="1">
    <citation type="submission" date="2023-03" db="EMBL/GenBank/DDBJ databases">
        <title>Massive genome expansion in bonnet fungi (Mycena s.s.) driven by repeated elements and novel gene families across ecological guilds.</title>
        <authorList>
            <consortium name="Lawrence Berkeley National Laboratory"/>
            <person name="Harder C.B."/>
            <person name="Miyauchi S."/>
            <person name="Viragh M."/>
            <person name="Kuo A."/>
            <person name="Thoen E."/>
            <person name="Andreopoulos B."/>
            <person name="Lu D."/>
            <person name="Skrede I."/>
            <person name="Drula E."/>
            <person name="Henrissat B."/>
            <person name="Morin E."/>
            <person name="Kohler A."/>
            <person name="Barry K."/>
            <person name="LaButti K."/>
            <person name="Morin E."/>
            <person name="Salamov A."/>
            <person name="Lipzen A."/>
            <person name="Mereny Z."/>
            <person name="Hegedus B."/>
            <person name="Baldrian P."/>
            <person name="Stursova M."/>
            <person name="Weitz H."/>
            <person name="Taylor A."/>
            <person name="Grigoriev I.V."/>
            <person name="Nagy L.G."/>
            <person name="Martin F."/>
            <person name="Kauserud H."/>
        </authorList>
    </citation>
    <scope>NUCLEOTIDE SEQUENCE</scope>
    <source>
        <strain evidence="1">CBHHK067</strain>
    </source>
</reference>
<dbReference type="AlphaFoldDB" id="A0AAD7DU59"/>
<sequence length="279" mass="31025">MTATSATASLPTELERVIFELAAHADPKTIPTLLRVAQRVRIWLEPLLYRVLIFENETRLKVLEVIKVKPALFLASTVRHVHFVQGITVGTTESILEACPGIVNLSLDWRIKVPNLLPLLGNMHLQRLAADLGKLFGDDNAVDLEHPLFPSVTHLDLLGGIDTENEVWMKCLSTLPALTHLALTAPNEDDLPLMRDILGASPRMQILLAVFDDSSACTATSFAAGIHFVHARLVVGLDDGADWERDARGGEGMWNRAEEFVTRKRRGEIKDDCYFMDED</sequence>
<comment type="caution">
    <text evidence="1">The sequence shown here is derived from an EMBL/GenBank/DDBJ whole genome shotgun (WGS) entry which is preliminary data.</text>
</comment>
<dbReference type="EMBL" id="JARKIE010000024">
    <property type="protein sequence ID" value="KAJ7699012.1"/>
    <property type="molecule type" value="Genomic_DNA"/>
</dbReference>
<gene>
    <name evidence="1" type="ORF">B0H17DRAFT_1328430</name>
</gene>